<dbReference type="EMBL" id="CP003587">
    <property type="protein sequence ID" value="AGY59534.1"/>
    <property type="molecule type" value="Genomic_DNA"/>
</dbReference>
<dbReference type="SUPFAM" id="SSF53474">
    <property type="entry name" value="alpha/beta-Hydrolases"/>
    <property type="match status" value="1"/>
</dbReference>
<dbReference type="InterPro" id="IPR000073">
    <property type="entry name" value="AB_hydrolase_1"/>
</dbReference>
<proteinExistence type="predicted"/>
<accession>U5QPJ0</accession>
<dbReference type="InterPro" id="IPR029058">
    <property type="entry name" value="AB_hydrolase_fold"/>
</dbReference>
<evidence type="ECO:0000313" key="3">
    <source>
        <dbReference type="Proteomes" id="UP000017396"/>
    </source>
</evidence>
<dbReference type="PANTHER" id="PTHR43689">
    <property type="entry name" value="HYDROLASE"/>
    <property type="match status" value="1"/>
</dbReference>
<dbReference type="GO" id="GO:0004742">
    <property type="term" value="F:dihydrolipoyllysine-residue acetyltransferase activity"/>
    <property type="evidence" value="ECO:0007669"/>
    <property type="project" value="UniProtKB-EC"/>
</dbReference>
<evidence type="ECO:0000313" key="2">
    <source>
        <dbReference type="EMBL" id="AGY59534.1"/>
    </source>
</evidence>
<keyword evidence="3" id="KW-1185">Reference proteome</keyword>
<protein>
    <submittedName>
        <fullName evidence="2">Alpha/beta hydrolase fold protein</fullName>
        <ecNumber evidence="2">2.3.1.12</ecNumber>
    </submittedName>
</protein>
<keyword evidence="2" id="KW-0012">Acyltransferase</keyword>
<dbReference type="Proteomes" id="UP000017396">
    <property type="component" value="Chromosome"/>
</dbReference>
<dbReference type="EC" id="2.3.1.12" evidence="2"/>
<dbReference type="eggNOG" id="COG2267">
    <property type="taxonomic scope" value="Bacteria"/>
</dbReference>
<organism evidence="2 3">
    <name type="scientific">Gloeobacter kilaueensis (strain ATCC BAA-2537 / CCAP 1431/1 / ULC 316 / JS1)</name>
    <dbReference type="NCBI Taxonomy" id="1183438"/>
    <lineage>
        <taxon>Bacteria</taxon>
        <taxon>Bacillati</taxon>
        <taxon>Cyanobacteriota</taxon>
        <taxon>Cyanophyceae</taxon>
        <taxon>Gloeobacterales</taxon>
        <taxon>Gloeobacteraceae</taxon>
        <taxon>Gloeobacter</taxon>
    </lineage>
</organism>
<dbReference type="GO" id="GO:0016787">
    <property type="term" value="F:hydrolase activity"/>
    <property type="evidence" value="ECO:0007669"/>
    <property type="project" value="UniProtKB-KW"/>
</dbReference>
<feature type="domain" description="AB hydrolase-1" evidence="1">
    <location>
        <begin position="61"/>
        <end position="277"/>
    </location>
</feature>
<reference evidence="2 3" key="1">
    <citation type="journal article" date="2013" name="PLoS ONE">
        <title>Cultivation and Complete Genome Sequencing of Gloeobacter kilaueensis sp. nov., from a Lava Cave in Kilauea Caldera, Hawai'i.</title>
        <authorList>
            <person name="Saw J.H."/>
            <person name="Schatz M."/>
            <person name="Brown M.V."/>
            <person name="Kunkel D.D."/>
            <person name="Foster J.S."/>
            <person name="Shick H."/>
            <person name="Christensen S."/>
            <person name="Hou S."/>
            <person name="Wan X."/>
            <person name="Donachie S.P."/>
        </authorList>
    </citation>
    <scope>NUCLEOTIDE SEQUENCE [LARGE SCALE GENOMIC DNA]</scope>
    <source>
        <strain evidence="3">JS</strain>
    </source>
</reference>
<name>U5QPJ0_GLOK1</name>
<dbReference type="PANTHER" id="PTHR43689:SF8">
    <property type="entry name" value="ALPHA_BETA-HYDROLASES SUPERFAMILY PROTEIN"/>
    <property type="match status" value="1"/>
</dbReference>
<dbReference type="HOGENOM" id="CLU_020336_13_2_3"/>
<dbReference type="Gene3D" id="3.40.50.1820">
    <property type="entry name" value="alpha/beta hydrolase"/>
    <property type="match status" value="1"/>
</dbReference>
<dbReference type="KEGG" id="glj:GKIL_3288"/>
<sequence>MHCIVLDLLARFCVADYSYARLRGEKATARGGELAYSCIEQFQQWNGVSIYSQIAGRGLPVYLLHSLGGTARHWQFTMPALAAANCRVTAIDLPGHGRSGLSEGSLTPRRMGADLARSLSSPAVLVGNSLGGWVALQAYLHRPDRVLGICLVASAGLAGMPVRPPKLRLAPGASNLLEMLLASVFHHPERIDPLVQQSVLGGIAAPALLRLAPEGTLSPADLRRVRCPVLILWGENDQILPVHWAESFARHLGAYKKTILPDCGHLPQIECAERFNRELIAFTGVFQSATLNPASQ</sequence>
<keyword evidence="2" id="KW-0378">Hydrolase</keyword>
<evidence type="ECO:0000259" key="1">
    <source>
        <dbReference type="Pfam" id="PF12697"/>
    </source>
</evidence>
<dbReference type="Pfam" id="PF12697">
    <property type="entry name" value="Abhydrolase_6"/>
    <property type="match status" value="1"/>
</dbReference>
<dbReference type="STRING" id="1183438.GKIL_3288"/>
<gene>
    <name evidence="2" type="primary">aceF</name>
    <name evidence="2" type="ORF">GKIL_3288</name>
</gene>
<dbReference type="AlphaFoldDB" id="U5QPJ0"/>
<keyword evidence="2" id="KW-0808">Transferase</keyword>